<gene>
    <name evidence="2" type="ORF">F2P81_008592</name>
    <name evidence="1" type="ORF">SMAX5B_004307</name>
</gene>
<accession>A0A2U9B9F0</accession>
<evidence type="ECO:0000313" key="4">
    <source>
        <dbReference type="Proteomes" id="UP000438429"/>
    </source>
</evidence>
<dbReference type="EMBL" id="VEVO01000008">
    <property type="protein sequence ID" value="KAF0038108.1"/>
    <property type="molecule type" value="Genomic_DNA"/>
</dbReference>
<evidence type="ECO:0000313" key="2">
    <source>
        <dbReference type="EMBL" id="KAF0038108.1"/>
    </source>
</evidence>
<protein>
    <submittedName>
        <fullName evidence="1">Uncharacterized protein</fullName>
    </submittedName>
</protein>
<dbReference type="EMBL" id="CP026246">
    <property type="protein sequence ID" value="AWP00402.1"/>
    <property type="molecule type" value="Genomic_DNA"/>
</dbReference>
<proteinExistence type="predicted"/>
<dbReference type="Proteomes" id="UP000246464">
    <property type="component" value="Chromosome 4"/>
</dbReference>
<evidence type="ECO:0000313" key="3">
    <source>
        <dbReference type="Proteomes" id="UP000246464"/>
    </source>
</evidence>
<keyword evidence="3" id="KW-1185">Reference proteome</keyword>
<reference evidence="1 3" key="1">
    <citation type="submission" date="2017-12" db="EMBL/GenBank/DDBJ databases">
        <title>Integrating genomic resources of turbot (Scophthalmus maximus) in depth evaluation of genetic and physical mapping variation across individuals.</title>
        <authorList>
            <person name="Martinez P."/>
        </authorList>
    </citation>
    <scope>NUCLEOTIDE SEQUENCE [LARGE SCALE GENOMIC DNA]</scope>
</reference>
<organism evidence="1 3">
    <name type="scientific">Scophthalmus maximus</name>
    <name type="common">Turbot</name>
    <name type="synonym">Psetta maxima</name>
    <dbReference type="NCBI Taxonomy" id="52904"/>
    <lineage>
        <taxon>Eukaryota</taxon>
        <taxon>Metazoa</taxon>
        <taxon>Chordata</taxon>
        <taxon>Craniata</taxon>
        <taxon>Vertebrata</taxon>
        <taxon>Euteleostomi</taxon>
        <taxon>Actinopterygii</taxon>
        <taxon>Neopterygii</taxon>
        <taxon>Teleostei</taxon>
        <taxon>Neoteleostei</taxon>
        <taxon>Acanthomorphata</taxon>
        <taxon>Carangaria</taxon>
        <taxon>Pleuronectiformes</taxon>
        <taxon>Pleuronectoidei</taxon>
        <taxon>Scophthalmidae</taxon>
        <taxon>Scophthalmus</taxon>
    </lineage>
</organism>
<name>A0A2U9B9F0_SCOMX</name>
<reference evidence="2 4" key="2">
    <citation type="submission" date="2019-06" db="EMBL/GenBank/DDBJ databases">
        <title>Draft genomes of female and male turbot (Scophthalmus maximus).</title>
        <authorList>
            <person name="Xu H."/>
            <person name="Xu X.-W."/>
            <person name="Shao C."/>
            <person name="Chen S."/>
        </authorList>
    </citation>
    <scope>NUCLEOTIDE SEQUENCE [LARGE SCALE GENOMIC DNA]</scope>
    <source>
        <strain evidence="2">Ysfricsl-2016a</strain>
        <tissue evidence="2">Blood</tissue>
    </source>
</reference>
<sequence length="98" mass="11506">MTCKMATWLRIQRAICREPIPQDGIESRWRLHDGVLLKDNNNKAQRQRLCARRPESRRGCGVLRSYHQSDHCEGLLQSTSRRCLLGTDKRNVHRVRVI</sequence>
<evidence type="ECO:0000313" key="1">
    <source>
        <dbReference type="EMBL" id="AWP00402.1"/>
    </source>
</evidence>
<dbReference type="Proteomes" id="UP000438429">
    <property type="component" value="Unassembled WGS sequence"/>
</dbReference>
<dbReference type="AlphaFoldDB" id="A0A2U9B9F0"/>